<dbReference type="Proteomes" id="UP001138921">
    <property type="component" value="Unassembled WGS sequence"/>
</dbReference>
<keyword evidence="3" id="KW-1185">Reference proteome</keyword>
<comment type="caution">
    <text evidence="2">The sequence shown here is derived from an EMBL/GenBank/DDBJ whole genome shotgun (WGS) entry which is preliminary data.</text>
</comment>
<reference evidence="2" key="1">
    <citation type="journal article" date="2021" name="Microorganisms">
        <title>Phylogenomic Reconstruction and Metabolic Potential of the Genus Aminobacter.</title>
        <authorList>
            <person name="Artuso I."/>
            <person name="Turrini P."/>
            <person name="Pirolo M."/>
            <person name="Lugli G.A."/>
            <person name="Ventura M."/>
            <person name="Visca P."/>
        </authorList>
    </citation>
    <scope>NUCLEOTIDE SEQUENCE</scope>
    <source>
        <strain evidence="2">LMG 26462</strain>
    </source>
</reference>
<dbReference type="Pfam" id="PF14022">
    <property type="entry name" value="DUF4238"/>
    <property type="match status" value="1"/>
</dbReference>
<sequence length="428" mass="47471">MRDEARTQIHVFDKTTGKSFTSSILDAGSENDFNTITEDGGRLNFEGMYDAVDDAGAAIVAQIAERRSLSWMGEQQVLALADLGTVQMLRTKLARETPGVLVEEMRDLLDKLGADLHDPHLAPPTDADAKRGTIEAFVKRTSHRNSFLRLMPGLVEPAGSARFLISDHPVVFTNPFPYGDHGLQAQGILVHLPLSPTLLLTWHCPTIVARLDRLLCTEGKEHATLRAYGRRLISGEPAAISDEEVERHNVVQVTQSRRFLFSHAADFSCVRDPLTTEPRSGQRDALVHLGRMGEGPPPRRRMPDGWNMVVHGPRDHCLLHLEEIDPDGEGITARTCDLALLDAAARDPRLDYVELYDGPRQRRHLGQVKLETLATRGPGWFRAVHFDDSLRALDRHISETSGKKSIEKRPNAETCTESSAGRRTSSLG</sequence>
<gene>
    <name evidence="2" type="ORF">J1C56_22975</name>
</gene>
<reference evidence="2" key="2">
    <citation type="submission" date="2021-03" db="EMBL/GenBank/DDBJ databases">
        <authorList>
            <person name="Artuso I."/>
            <person name="Turrini P."/>
            <person name="Pirolo M."/>
            <person name="Lugli G.A."/>
            <person name="Ventura M."/>
            <person name="Visca P."/>
        </authorList>
    </citation>
    <scope>NUCLEOTIDE SEQUENCE</scope>
    <source>
        <strain evidence="2">LMG 26462</strain>
    </source>
</reference>
<name>A0A9X1AEP6_9HYPH</name>
<evidence type="ECO:0000313" key="3">
    <source>
        <dbReference type="Proteomes" id="UP001138921"/>
    </source>
</evidence>
<organism evidence="2 3">
    <name type="scientific">Aminobacter anthyllidis</name>
    <dbReference type="NCBI Taxonomy" id="1035067"/>
    <lineage>
        <taxon>Bacteria</taxon>
        <taxon>Pseudomonadati</taxon>
        <taxon>Pseudomonadota</taxon>
        <taxon>Alphaproteobacteria</taxon>
        <taxon>Hyphomicrobiales</taxon>
        <taxon>Phyllobacteriaceae</taxon>
        <taxon>Aminobacter</taxon>
    </lineage>
</organism>
<evidence type="ECO:0000313" key="2">
    <source>
        <dbReference type="EMBL" id="MBT1158466.1"/>
    </source>
</evidence>
<dbReference type="InterPro" id="IPR025332">
    <property type="entry name" value="DUF4238"/>
</dbReference>
<dbReference type="EMBL" id="JAFLWW010000007">
    <property type="protein sequence ID" value="MBT1158466.1"/>
    <property type="molecule type" value="Genomic_DNA"/>
</dbReference>
<dbReference type="RefSeq" id="WP_214392385.1">
    <property type="nucleotide sequence ID" value="NZ_JAFLWW010000007.1"/>
</dbReference>
<feature type="compositionally biased region" description="Basic and acidic residues" evidence="1">
    <location>
        <begin position="400"/>
        <end position="411"/>
    </location>
</feature>
<evidence type="ECO:0000256" key="1">
    <source>
        <dbReference type="SAM" id="MobiDB-lite"/>
    </source>
</evidence>
<dbReference type="AlphaFoldDB" id="A0A9X1AEP6"/>
<feature type="region of interest" description="Disordered" evidence="1">
    <location>
        <begin position="400"/>
        <end position="428"/>
    </location>
</feature>
<accession>A0A9X1AEP6</accession>
<proteinExistence type="predicted"/>
<feature type="compositionally biased region" description="Polar residues" evidence="1">
    <location>
        <begin position="413"/>
        <end position="428"/>
    </location>
</feature>
<protein>
    <submittedName>
        <fullName evidence="2">DUF4238 domain-containing protein</fullName>
    </submittedName>
</protein>